<dbReference type="PANTHER" id="PTHR32322">
    <property type="entry name" value="INNER MEMBRANE TRANSPORTER"/>
    <property type="match status" value="1"/>
</dbReference>
<dbReference type="EMBL" id="JYIU01000039">
    <property type="protein sequence ID" value="KJL22427.1"/>
    <property type="molecule type" value="Genomic_DNA"/>
</dbReference>
<feature type="transmembrane region" description="Helical" evidence="7">
    <location>
        <begin position="70"/>
        <end position="90"/>
    </location>
</feature>
<accession>A0A0F0KNE9</accession>
<reference evidence="9 10" key="1">
    <citation type="submission" date="2015-02" db="EMBL/GenBank/DDBJ databases">
        <title>Draft genome sequences of ten Microbacterium spp. with emphasis on heavy metal contaminated environments.</title>
        <authorList>
            <person name="Corretto E."/>
        </authorList>
    </citation>
    <scope>NUCLEOTIDE SEQUENCE [LARGE SCALE GENOMIC DNA]</scope>
    <source>
        <strain evidence="9 10">DSM 12966</strain>
    </source>
</reference>
<dbReference type="RefSeq" id="WP_244268168.1">
    <property type="nucleotide sequence ID" value="NZ_CP031425.1"/>
</dbReference>
<feature type="compositionally biased region" description="Basic and acidic residues" evidence="6">
    <location>
        <begin position="290"/>
        <end position="300"/>
    </location>
</feature>
<feature type="transmembrane region" description="Helical" evidence="7">
    <location>
        <begin position="264"/>
        <end position="284"/>
    </location>
</feature>
<keyword evidence="4 7" id="KW-1133">Transmembrane helix</keyword>
<comment type="similarity">
    <text evidence="2">Belongs to the EamA transporter family.</text>
</comment>
<name>A0A0F0KNE9_9MICO</name>
<feature type="transmembrane region" description="Helical" evidence="7">
    <location>
        <begin position="96"/>
        <end position="114"/>
    </location>
</feature>
<dbReference type="InterPro" id="IPR050638">
    <property type="entry name" value="AA-Vitamin_Transporters"/>
</dbReference>
<comment type="subcellular location">
    <subcellularLocation>
        <location evidence="1">Membrane</location>
        <topology evidence="1">Multi-pass membrane protein</topology>
    </subcellularLocation>
</comment>
<dbReference type="GO" id="GO:0016020">
    <property type="term" value="C:membrane"/>
    <property type="evidence" value="ECO:0007669"/>
    <property type="project" value="UniProtKB-SubCell"/>
</dbReference>
<evidence type="ECO:0000256" key="7">
    <source>
        <dbReference type="SAM" id="Phobius"/>
    </source>
</evidence>
<dbReference type="PANTHER" id="PTHR32322:SF2">
    <property type="entry name" value="EAMA DOMAIN-CONTAINING PROTEIN"/>
    <property type="match status" value="1"/>
</dbReference>
<feature type="transmembrane region" description="Helical" evidence="7">
    <location>
        <begin position="238"/>
        <end position="258"/>
    </location>
</feature>
<organism evidence="9 10">
    <name type="scientific">Microbacterium foliorum</name>
    <dbReference type="NCBI Taxonomy" id="104336"/>
    <lineage>
        <taxon>Bacteria</taxon>
        <taxon>Bacillati</taxon>
        <taxon>Actinomycetota</taxon>
        <taxon>Actinomycetes</taxon>
        <taxon>Micrococcales</taxon>
        <taxon>Microbacteriaceae</taxon>
        <taxon>Microbacterium</taxon>
    </lineage>
</organism>
<evidence type="ECO:0000256" key="4">
    <source>
        <dbReference type="ARBA" id="ARBA00022989"/>
    </source>
</evidence>
<dbReference type="GeneID" id="94445450"/>
<evidence type="ECO:0000313" key="9">
    <source>
        <dbReference type="EMBL" id="KJL22427.1"/>
    </source>
</evidence>
<evidence type="ECO:0000256" key="1">
    <source>
        <dbReference type="ARBA" id="ARBA00004141"/>
    </source>
</evidence>
<dbReference type="PATRIC" id="fig|104336.4.peg.1586"/>
<dbReference type="InterPro" id="IPR000620">
    <property type="entry name" value="EamA_dom"/>
</dbReference>
<dbReference type="InterPro" id="IPR037185">
    <property type="entry name" value="EmrE-like"/>
</dbReference>
<dbReference type="AlphaFoldDB" id="A0A0F0KNE9"/>
<feature type="domain" description="EamA" evidence="8">
    <location>
        <begin position="148"/>
        <end position="280"/>
    </location>
</feature>
<evidence type="ECO:0000256" key="3">
    <source>
        <dbReference type="ARBA" id="ARBA00022692"/>
    </source>
</evidence>
<sequence length="349" mass="35638">MQHSASSRPLVGVVLVVCSCLSLPFGAAVAAQLFPVLGPWGVTSLRVAIAAVLLLVIARPRPARWTRTQWIAAALFGLSLAGMNGFFYAAIDRIPLGPAVAIEFLGPLVLAAVLTRRLTDAAWVAVALLGIVLLGVDGLIGAEPLDPIGLVLILIAAAFWAMYIRMSARVGTLIPGSGGLAVGLAVAAVLLIPVGVPAAVTVVGDMQLLLLAAITAVLSSVIPYSFELAALRRLPQRVFGVLLSLEPAFATLAGWLILEQNATPLRMLAIALVVIASIGTTLGVRHARRRADADARRDGAGSDVGTRSADGTGRGDGTGPDEGGPDEGGADEGGADDTGPFTAPIPLPG</sequence>
<feature type="transmembrane region" description="Helical" evidence="7">
    <location>
        <begin position="121"/>
        <end position="142"/>
    </location>
</feature>
<evidence type="ECO:0000259" key="8">
    <source>
        <dbReference type="Pfam" id="PF00892"/>
    </source>
</evidence>
<dbReference type="Pfam" id="PF00892">
    <property type="entry name" value="EamA"/>
    <property type="match status" value="1"/>
</dbReference>
<proteinExistence type="inferred from homology"/>
<feature type="transmembrane region" description="Helical" evidence="7">
    <location>
        <begin position="206"/>
        <end position="226"/>
    </location>
</feature>
<dbReference type="Proteomes" id="UP000033572">
    <property type="component" value="Unassembled WGS sequence"/>
</dbReference>
<feature type="transmembrane region" description="Helical" evidence="7">
    <location>
        <begin position="148"/>
        <end position="166"/>
    </location>
</feature>
<keyword evidence="10" id="KW-1185">Reference proteome</keyword>
<protein>
    <submittedName>
        <fullName evidence="9">Threonine/homoserine exporter RhtA</fullName>
    </submittedName>
</protein>
<dbReference type="SUPFAM" id="SSF103481">
    <property type="entry name" value="Multidrug resistance efflux transporter EmrE"/>
    <property type="match status" value="2"/>
</dbReference>
<keyword evidence="5 7" id="KW-0472">Membrane</keyword>
<feature type="compositionally biased region" description="Acidic residues" evidence="6">
    <location>
        <begin position="323"/>
        <end position="335"/>
    </location>
</feature>
<feature type="region of interest" description="Disordered" evidence="6">
    <location>
        <begin position="289"/>
        <end position="349"/>
    </location>
</feature>
<feature type="compositionally biased region" description="Gly residues" evidence="6">
    <location>
        <begin position="312"/>
        <end position="322"/>
    </location>
</feature>
<evidence type="ECO:0000256" key="6">
    <source>
        <dbReference type="SAM" id="MobiDB-lite"/>
    </source>
</evidence>
<evidence type="ECO:0000313" key="10">
    <source>
        <dbReference type="Proteomes" id="UP000033572"/>
    </source>
</evidence>
<feature type="transmembrane region" description="Helical" evidence="7">
    <location>
        <begin position="178"/>
        <end position="200"/>
    </location>
</feature>
<comment type="caution">
    <text evidence="9">The sequence shown here is derived from an EMBL/GenBank/DDBJ whole genome shotgun (WGS) entry which is preliminary data.</text>
</comment>
<evidence type="ECO:0000256" key="5">
    <source>
        <dbReference type="ARBA" id="ARBA00023136"/>
    </source>
</evidence>
<gene>
    <name evidence="9" type="primary">rhtA</name>
    <name evidence="9" type="ORF">RN50_01545</name>
</gene>
<evidence type="ECO:0000256" key="2">
    <source>
        <dbReference type="ARBA" id="ARBA00007362"/>
    </source>
</evidence>
<keyword evidence="3 7" id="KW-0812">Transmembrane</keyword>
<feature type="transmembrane region" description="Helical" evidence="7">
    <location>
        <begin position="40"/>
        <end position="58"/>
    </location>
</feature>